<dbReference type="EMBL" id="CP108164">
    <property type="protein sequence ID" value="WTQ85456.1"/>
    <property type="molecule type" value="Genomic_DNA"/>
</dbReference>
<protein>
    <submittedName>
        <fullName evidence="2">Uncharacterized protein</fullName>
    </submittedName>
</protein>
<accession>A0ABZ1KY02</accession>
<sequence>MTSEDTARSLVASGCRAGETVTRHIGGARRPAPDTHPTTAPFLGELPDARERRPLDRMSSRLSCGADAGNRALHAAAERR</sequence>
<evidence type="ECO:0000313" key="3">
    <source>
        <dbReference type="Proteomes" id="UP001622557"/>
    </source>
</evidence>
<reference evidence="2 3" key="1">
    <citation type="submission" date="2022-10" db="EMBL/GenBank/DDBJ databases">
        <title>The complete genomes of actinobacterial strains from the NBC collection.</title>
        <authorList>
            <person name="Joergensen T.S."/>
            <person name="Alvarez Arevalo M."/>
            <person name="Sterndorff E.B."/>
            <person name="Faurdal D."/>
            <person name="Vuksanovic O."/>
            <person name="Mourched A.-S."/>
            <person name="Charusanti P."/>
            <person name="Shaw S."/>
            <person name="Blin K."/>
            <person name="Weber T."/>
        </authorList>
    </citation>
    <scope>NUCLEOTIDE SEQUENCE [LARGE SCALE GENOMIC DNA]</scope>
    <source>
        <strain evidence="2 3">NBC_00156</strain>
    </source>
</reference>
<gene>
    <name evidence="2" type="ORF">OG350_36465</name>
</gene>
<dbReference type="Proteomes" id="UP001622557">
    <property type="component" value="Chromosome"/>
</dbReference>
<evidence type="ECO:0000256" key="1">
    <source>
        <dbReference type="SAM" id="MobiDB-lite"/>
    </source>
</evidence>
<feature type="region of interest" description="Disordered" evidence="1">
    <location>
        <begin position="23"/>
        <end position="63"/>
    </location>
</feature>
<feature type="compositionally biased region" description="Basic and acidic residues" evidence="1">
    <location>
        <begin position="47"/>
        <end position="59"/>
    </location>
</feature>
<organism evidence="2 3">
    <name type="scientific">Streptomyces achromogenes</name>
    <dbReference type="NCBI Taxonomy" id="67255"/>
    <lineage>
        <taxon>Bacteria</taxon>
        <taxon>Bacillati</taxon>
        <taxon>Actinomycetota</taxon>
        <taxon>Actinomycetes</taxon>
        <taxon>Kitasatosporales</taxon>
        <taxon>Streptomycetaceae</taxon>
        <taxon>Streptomyces</taxon>
    </lineage>
</organism>
<name>A0ABZ1KY02_STRAH</name>
<dbReference type="RefSeq" id="WP_387870626.1">
    <property type="nucleotide sequence ID" value="NZ_CP108164.1"/>
</dbReference>
<dbReference type="GeneID" id="97286054"/>
<keyword evidence="3" id="KW-1185">Reference proteome</keyword>
<evidence type="ECO:0000313" key="2">
    <source>
        <dbReference type="EMBL" id="WTQ85456.1"/>
    </source>
</evidence>
<proteinExistence type="predicted"/>